<sequence length="180" mass="18529">MHAFLTAVMLACCAVGILCPMSEGTPRGGVLRNGFIRNSGQWGTMAVMLAAMADTTVGPGLLPGVLWGLILLLAAPLPLVLLRRERRNGMELHRALSVLGMFALLVTGLQPAAQDAAPHVHAHAGTGGITPLLAAALAAAVAAYSLVLAVRTLRSRRLAHRVEAFSAAGALGAMLLMAGL</sequence>
<dbReference type="EMBL" id="FNEI01000010">
    <property type="protein sequence ID" value="SDJ41904.1"/>
    <property type="molecule type" value="Genomic_DNA"/>
</dbReference>
<evidence type="ECO:0000313" key="1">
    <source>
        <dbReference type="EMBL" id="SDJ41904.1"/>
    </source>
</evidence>
<proteinExistence type="predicted"/>
<dbReference type="STRING" id="1045773.SAMN05216555_110132"/>
<evidence type="ECO:0008006" key="3">
    <source>
        <dbReference type="Google" id="ProtNLM"/>
    </source>
</evidence>
<reference evidence="2" key="1">
    <citation type="submission" date="2016-10" db="EMBL/GenBank/DDBJ databases">
        <authorList>
            <person name="Varghese N."/>
            <person name="Submissions S."/>
        </authorList>
    </citation>
    <scope>NUCLEOTIDE SEQUENCE [LARGE SCALE GENOMIC DNA]</scope>
    <source>
        <strain evidence="2">CGMCC 1.10783</strain>
    </source>
</reference>
<organism evidence="1 2">
    <name type="scientific">Arthrobacter cupressi</name>
    <dbReference type="NCBI Taxonomy" id="1045773"/>
    <lineage>
        <taxon>Bacteria</taxon>
        <taxon>Bacillati</taxon>
        <taxon>Actinomycetota</taxon>
        <taxon>Actinomycetes</taxon>
        <taxon>Micrococcales</taxon>
        <taxon>Micrococcaceae</taxon>
        <taxon>Arthrobacter</taxon>
    </lineage>
</organism>
<protein>
    <recommendedName>
        <fullName evidence="3">DUF5134 domain-containing protein</fullName>
    </recommendedName>
</protein>
<evidence type="ECO:0000313" key="2">
    <source>
        <dbReference type="Proteomes" id="UP000182130"/>
    </source>
</evidence>
<dbReference type="AlphaFoldDB" id="A0A1G8TKJ5"/>
<dbReference type="RefSeq" id="WP_074589728.1">
    <property type="nucleotide sequence ID" value="NZ_FNEI01000010.1"/>
</dbReference>
<dbReference type="Proteomes" id="UP000182130">
    <property type="component" value="Unassembled WGS sequence"/>
</dbReference>
<accession>A0A1G8TKJ5</accession>
<gene>
    <name evidence="1" type="ORF">SAMN05216555_110132</name>
</gene>
<name>A0A1G8TKJ5_9MICC</name>
<dbReference type="OrthoDB" id="4951590at2"/>
<keyword evidence="2" id="KW-1185">Reference proteome</keyword>